<reference evidence="2" key="1">
    <citation type="submission" date="2025-08" db="UniProtKB">
        <authorList>
            <consortium name="RefSeq"/>
        </authorList>
    </citation>
    <scope>IDENTIFICATION</scope>
    <source>
        <tissue evidence="2">Whole body pupa</tissue>
    </source>
</reference>
<sequence length="310" mass="34018">MNHTSTALNNSKNQLLINAIKPNQNVKSGISCSPSTFTIPTLKVGADLSTFDVLNVQKQTDQQGVSGGTVSNESTTKLNQFLLSQLKEKQAANDENSTENCNGILLPKLQLSGVITNTDRTYPPAKAKFDIPLIKTNVTTQTSNTSVGNLSSEFNKLDFNGSLTVKPSTQNIDLTTALATATCKEQFKRSCKAINATSKTQLDNDVVFDIPFIECDRQDTFSKKFSLDDVTNEHCQTDVSQVILKYNIAQPSPLGRLLTQRHRIKSITATTLMNSSSSTNKKVKHKIVPFQFDTKSPDDLVLAALKRPFK</sequence>
<keyword evidence="1" id="KW-1185">Reference proteome</keyword>
<gene>
    <name evidence="2" type="primary">LOC119636556</name>
</gene>
<evidence type="ECO:0000313" key="1">
    <source>
        <dbReference type="Proteomes" id="UP000092443"/>
    </source>
</evidence>
<evidence type="ECO:0000313" key="2">
    <source>
        <dbReference type="RefSeq" id="XP_037887889.1"/>
    </source>
</evidence>
<dbReference type="AlphaFoldDB" id="A0A9C5Z164"/>
<proteinExistence type="predicted"/>
<name>A0A9C5Z164_9MUSC</name>
<protein>
    <submittedName>
        <fullName evidence="2">Uncharacterized protein LOC119636556</fullName>
    </submittedName>
</protein>
<dbReference type="RefSeq" id="XP_037887889.1">
    <property type="nucleotide sequence ID" value="XM_038031961.1"/>
</dbReference>
<dbReference type="Proteomes" id="UP000092443">
    <property type="component" value="Unplaced"/>
</dbReference>
<dbReference type="KEGG" id="gfs:119636556"/>
<accession>A0A9C5Z164</accession>
<dbReference type="GeneID" id="119636556"/>
<organism evidence="1 2">
    <name type="scientific">Glossina fuscipes</name>
    <dbReference type="NCBI Taxonomy" id="7396"/>
    <lineage>
        <taxon>Eukaryota</taxon>
        <taxon>Metazoa</taxon>
        <taxon>Ecdysozoa</taxon>
        <taxon>Arthropoda</taxon>
        <taxon>Hexapoda</taxon>
        <taxon>Insecta</taxon>
        <taxon>Pterygota</taxon>
        <taxon>Neoptera</taxon>
        <taxon>Endopterygota</taxon>
        <taxon>Diptera</taxon>
        <taxon>Brachycera</taxon>
        <taxon>Muscomorpha</taxon>
        <taxon>Hippoboscoidea</taxon>
        <taxon>Glossinidae</taxon>
        <taxon>Glossina</taxon>
    </lineage>
</organism>